<sequence>RKMSEVKEEKRQYESGFENVARKENYYKALKLSTFIFVIKMTTKSEDHRSSKCNENEKVETILLQNALDQNG</sequence>
<evidence type="ECO:0000313" key="2">
    <source>
        <dbReference type="Proteomes" id="UP000752696"/>
    </source>
</evidence>
<organism evidence="1 2">
    <name type="scientific">Heterotrigona itama</name>
    <dbReference type="NCBI Taxonomy" id="395501"/>
    <lineage>
        <taxon>Eukaryota</taxon>
        <taxon>Metazoa</taxon>
        <taxon>Ecdysozoa</taxon>
        <taxon>Arthropoda</taxon>
        <taxon>Hexapoda</taxon>
        <taxon>Insecta</taxon>
        <taxon>Pterygota</taxon>
        <taxon>Neoptera</taxon>
        <taxon>Endopterygota</taxon>
        <taxon>Hymenoptera</taxon>
        <taxon>Apocrita</taxon>
        <taxon>Aculeata</taxon>
        <taxon>Apoidea</taxon>
        <taxon>Anthophila</taxon>
        <taxon>Apidae</taxon>
        <taxon>Heterotrigona</taxon>
    </lineage>
</organism>
<comment type="caution">
    <text evidence="1">The sequence shown here is derived from an EMBL/GenBank/DDBJ whole genome shotgun (WGS) entry which is preliminary data.</text>
</comment>
<feature type="non-terminal residue" evidence="1">
    <location>
        <position position="72"/>
    </location>
</feature>
<accession>A0A6V7H7A0</accession>
<evidence type="ECO:0000313" key="1">
    <source>
        <dbReference type="EMBL" id="CAD1475214.1"/>
    </source>
</evidence>
<proteinExistence type="predicted"/>
<dbReference type="AlphaFoldDB" id="A0A6V7H7A0"/>
<reference evidence="1" key="1">
    <citation type="submission" date="2020-07" db="EMBL/GenBank/DDBJ databases">
        <authorList>
            <person name="Nazaruddin N."/>
        </authorList>
    </citation>
    <scope>NUCLEOTIDE SEQUENCE</scope>
</reference>
<protein>
    <submittedName>
        <fullName evidence="1">Uncharacterized protein</fullName>
    </submittedName>
</protein>
<gene>
    <name evidence="1" type="ORF">MHI_LOCUS526538</name>
</gene>
<dbReference type="Proteomes" id="UP000752696">
    <property type="component" value="Unassembled WGS sequence"/>
</dbReference>
<name>A0A6V7H7A0_9HYME</name>
<dbReference type="EMBL" id="CAJDYZ010008277">
    <property type="protein sequence ID" value="CAD1475214.1"/>
    <property type="molecule type" value="Genomic_DNA"/>
</dbReference>
<keyword evidence="2" id="KW-1185">Reference proteome</keyword>